<keyword evidence="3" id="KW-1185">Reference proteome</keyword>
<dbReference type="SUPFAM" id="SSF52266">
    <property type="entry name" value="SGNH hydrolase"/>
    <property type="match status" value="1"/>
</dbReference>
<dbReference type="Gene3D" id="3.40.50.1110">
    <property type="entry name" value="SGNH hydrolase"/>
    <property type="match status" value="1"/>
</dbReference>
<feature type="transmembrane region" description="Helical" evidence="1">
    <location>
        <begin position="26"/>
        <end position="48"/>
    </location>
</feature>
<dbReference type="Pfam" id="PF04311">
    <property type="entry name" value="DUF459"/>
    <property type="match status" value="1"/>
</dbReference>
<name>A0ABY7MAE2_9CHLR</name>
<dbReference type="EMBL" id="CP115149">
    <property type="protein sequence ID" value="WBL37410.1"/>
    <property type="molecule type" value="Genomic_DNA"/>
</dbReference>
<dbReference type="Proteomes" id="UP001212803">
    <property type="component" value="Chromosome"/>
</dbReference>
<protein>
    <submittedName>
        <fullName evidence="2">GDSL-type esterase/lipase family protein</fullName>
    </submittedName>
</protein>
<accession>A0ABY7MAE2</accession>
<reference evidence="2 3" key="1">
    <citation type="journal article" date="2023" name="ISME J.">
        <title>Thermophilic Dehalococcoidia with unusual traits shed light on an unexpected past.</title>
        <authorList>
            <person name="Palmer M."/>
            <person name="Covington J.K."/>
            <person name="Zhou E.M."/>
            <person name="Thomas S.C."/>
            <person name="Habib N."/>
            <person name="Seymour C.O."/>
            <person name="Lai D."/>
            <person name="Johnston J."/>
            <person name="Hashimi A."/>
            <person name="Jiao J.Y."/>
            <person name="Muok A.R."/>
            <person name="Liu L."/>
            <person name="Xian W.D."/>
            <person name="Zhi X.Y."/>
            <person name="Li M.M."/>
            <person name="Silva L.P."/>
            <person name="Bowen B.P."/>
            <person name="Louie K."/>
            <person name="Briegel A."/>
            <person name="Pett-Ridge J."/>
            <person name="Weber P.K."/>
            <person name="Tocheva E.I."/>
            <person name="Woyke T."/>
            <person name="Northen T.R."/>
            <person name="Mayali X."/>
            <person name="Li W.J."/>
            <person name="Hedlund B.P."/>
        </authorList>
    </citation>
    <scope>NUCLEOTIDE SEQUENCE [LARGE SCALE GENOMIC DNA]</scope>
    <source>
        <strain evidence="2 3">YIM 72310</strain>
    </source>
</reference>
<keyword evidence="1" id="KW-0812">Transmembrane</keyword>
<gene>
    <name evidence="2" type="ORF">O0235_07495</name>
</gene>
<evidence type="ECO:0000256" key="1">
    <source>
        <dbReference type="SAM" id="Phobius"/>
    </source>
</evidence>
<keyword evidence="1" id="KW-1133">Transmembrane helix</keyword>
<evidence type="ECO:0000313" key="2">
    <source>
        <dbReference type="EMBL" id="WBL37410.1"/>
    </source>
</evidence>
<dbReference type="InterPro" id="IPR036514">
    <property type="entry name" value="SGNH_hydro_sf"/>
</dbReference>
<dbReference type="PANTHER" id="PTHR30383">
    <property type="entry name" value="THIOESTERASE 1/PROTEASE 1/LYSOPHOSPHOLIPASE L1"/>
    <property type="match status" value="1"/>
</dbReference>
<evidence type="ECO:0000313" key="3">
    <source>
        <dbReference type="Proteomes" id="UP001212803"/>
    </source>
</evidence>
<dbReference type="RefSeq" id="WP_270057923.1">
    <property type="nucleotide sequence ID" value="NZ_CP115149.1"/>
</dbReference>
<proteinExistence type="predicted"/>
<organism evidence="2 3">
    <name type="scientific">Tepidiforma flava</name>
    <dbReference type="NCBI Taxonomy" id="3004094"/>
    <lineage>
        <taxon>Bacteria</taxon>
        <taxon>Bacillati</taxon>
        <taxon>Chloroflexota</taxon>
        <taxon>Tepidiformia</taxon>
        <taxon>Tepidiformales</taxon>
        <taxon>Tepidiformaceae</taxon>
        <taxon>Tepidiforma</taxon>
    </lineage>
</organism>
<keyword evidence="1" id="KW-0472">Membrane</keyword>
<dbReference type="PANTHER" id="PTHR30383:SF5">
    <property type="entry name" value="SGNH HYDROLASE-TYPE ESTERASE DOMAIN-CONTAINING PROTEIN"/>
    <property type="match status" value="1"/>
</dbReference>
<dbReference type="InterPro" id="IPR007407">
    <property type="entry name" value="DUF459"/>
</dbReference>
<dbReference type="InterPro" id="IPR051532">
    <property type="entry name" value="Ester_Hydrolysis_Enzymes"/>
</dbReference>
<sequence>MEELPGADAAPEPEERAGRRWRARRWHGALLVLAGVLGGCAGIVFSLADDPAAEAPAGAAAAEAPVRYVFVAGLAYDGTPEPPPTPTPTPTPTPARLRTAEGVRLWSDGDSTSYFMTVALFAEWSALGGIPVRGADYKISSGLMRPDFFDWPAYLAAEMARYDPDVVVFMVGANDANQVRSAEEYGARVGAVMDLLYRPGRTVVWVGQPNMGRADLAASVPRINAVFEAQAAARPWVLYLDTWTLTSAADGSYAAALPDEQGTLQVIRVSDGVHFTPAGGRRLALAVIAALFEPGR</sequence>